<dbReference type="Gene3D" id="3.40.630.10">
    <property type="entry name" value="Zn peptidases"/>
    <property type="match status" value="1"/>
</dbReference>
<gene>
    <name evidence="3" type="primary">allC</name>
    <name evidence="3" type="ORF">H9637_04300</name>
</gene>
<dbReference type="Gene3D" id="3.30.70.360">
    <property type="match status" value="1"/>
</dbReference>
<comment type="caution">
    <text evidence="3">The sequence shown here is derived from an EMBL/GenBank/DDBJ whole genome shotgun (WGS) entry which is preliminary data.</text>
</comment>
<protein>
    <submittedName>
        <fullName evidence="3">Allantoate deiminase</fullName>
        <ecNumber evidence="3">3.5.3.9</ecNumber>
    </submittedName>
</protein>
<evidence type="ECO:0000256" key="1">
    <source>
        <dbReference type="ARBA" id="ARBA00006153"/>
    </source>
</evidence>
<sequence>MSKLLKEIEDIVSWISSFGLDESGGTSRLLYSKSWLEVQKGLQKKFEDLGMEVRFDEIGNLYGKIIGTGNENETIATGSHVDTVVNGGKLDGQLGIVGGYLAIKQLLETHGRPKKNLEVISLAEEEGSRFPYVFWGSKNVFGIADKKDVENIEDMNGVKFVDAMHECGFDFKKDNTCSISDVKAFVELHIEQGNTLEMEGKSVGVISSIVGQKRYNINLKGEANHAGTTLMKYRRDVMQVFAKIVTESIEKAKAVGDPLVLTFGKILVKPNTVNVVPGEALFTMDCRHTDKEFLHSFTKEIEEDMKRIAKEAGVEIEIDNWMNEDPVPMDNNLINIIENVCKSENLNYKVMHSGAGHDSQIIAPRIPTGMIFVPSIKGISHNPDEDTKVEDISIGIEALKATLYELAYK</sequence>
<dbReference type="SUPFAM" id="SSF53187">
    <property type="entry name" value="Zn-dependent exopeptidases"/>
    <property type="match status" value="1"/>
</dbReference>
<dbReference type="NCBIfam" id="TIGR03176">
    <property type="entry name" value="AllC"/>
    <property type="match status" value="1"/>
</dbReference>
<keyword evidence="4" id="KW-1185">Reference proteome</keyword>
<reference evidence="3 4" key="1">
    <citation type="submission" date="2020-08" db="EMBL/GenBank/DDBJ databases">
        <title>A Genomic Blueprint of the Chicken Gut Microbiome.</title>
        <authorList>
            <person name="Gilroy R."/>
            <person name="Ravi A."/>
            <person name="Getino M."/>
            <person name="Pursley I."/>
            <person name="Horton D.L."/>
            <person name="Alikhan N.-F."/>
            <person name="Baker D."/>
            <person name="Gharbi K."/>
            <person name="Hall N."/>
            <person name="Watson M."/>
            <person name="Adriaenssens E.M."/>
            <person name="Foster-Nyarko E."/>
            <person name="Jarju S."/>
            <person name="Secka A."/>
            <person name="Antonio M."/>
            <person name="Oren A."/>
            <person name="Chaudhuri R."/>
            <person name="La Ragione R.M."/>
            <person name="Hildebrand F."/>
            <person name="Pallen M.J."/>
        </authorList>
    </citation>
    <scope>NUCLEOTIDE SEQUENCE [LARGE SCALE GENOMIC DNA]</scope>
    <source>
        <strain evidence="3 4">N37</strain>
    </source>
</reference>
<dbReference type="InterPro" id="IPR002933">
    <property type="entry name" value="Peptidase_M20"/>
</dbReference>
<proteinExistence type="inferred from homology"/>
<dbReference type="PIRSF" id="PIRSF001235">
    <property type="entry name" value="Amidase_carbamoylase"/>
    <property type="match status" value="1"/>
</dbReference>
<dbReference type="EC" id="3.5.3.9" evidence="3"/>
<evidence type="ECO:0000313" key="3">
    <source>
        <dbReference type="EMBL" id="MBD8046267.1"/>
    </source>
</evidence>
<dbReference type="PANTHER" id="PTHR32494:SF5">
    <property type="entry name" value="ALLANTOATE AMIDOHYDROLASE"/>
    <property type="match status" value="1"/>
</dbReference>
<name>A0ABR8YPU3_9CLOT</name>
<organism evidence="3 4">
    <name type="scientific">Clostridium faecium</name>
    <dbReference type="NCBI Taxonomy" id="2762223"/>
    <lineage>
        <taxon>Bacteria</taxon>
        <taxon>Bacillati</taxon>
        <taxon>Bacillota</taxon>
        <taxon>Clostridia</taxon>
        <taxon>Eubacteriales</taxon>
        <taxon>Clostridiaceae</taxon>
        <taxon>Clostridium</taxon>
    </lineage>
</organism>
<dbReference type="PANTHER" id="PTHR32494">
    <property type="entry name" value="ALLANTOATE DEIMINASE-RELATED"/>
    <property type="match status" value="1"/>
</dbReference>
<dbReference type="InterPro" id="IPR010158">
    <property type="entry name" value="Amidase_Cbmase"/>
</dbReference>
<dbReference type="Pfam" id="PF01546">
    <property type="entry name" value="Peptidase_M20"/>
    <property type="match status" value="1"/>
</dbReference>
<evidence type="ECO:0000313" key="4">
    <source>
        <dbReference type="Proteomes" id="UP000627166"/>
    </source>
</evidence>
<dbReference type="NCBIfam" id="NF006768">
    <property type="entry name" value="PRK09290.1-1"/>
    <property type="match status" value="1"/>
</dbReference>
<dbReference type="Proteomes" id="UP000627166">
    <property type="component" value="Unassembled WGS sequence"/>
</dbReference>
<dbReference type="InterPro" id="IPR036264">
    <property type="entry name" value="Bact_exopeptidase_dim_dom"/>
</dbReference>
<dbReference type="CDD" id="cd03884">
    <property type="entry name" value="M20_bAS"/>
    <property type="match status" value="1"/>
</dbReference>
<dbReference type="RefSeq" id="WP_191739240.1">
    <property type="nucleotide sequence ID" value="NZ_JACSQB010000036.1"/>
</dbReference>
<dbReference type="NCBIfam" id="NF006771">
    <property type="entry name" value="PRK09290.1-5"/>
    <property type="match status" value="1"/>
</dbReference>
<keyword evidence="2 3" id="KW-0378">Hydrolase</keyword>
<dbReference type="EMBL" id="JACSQB010000036">
    <property type="protein sequence ID" value="MBD8046267.1"/>
    <property type="molecule type" value="Genomic_DNA"/>
</dbReference>
<accession>A0ABR8YPU3</accession>
<comment type="similarity">
    <text evidence="1">Belongs to the peptidase M20 family.</text>
</comment>
<dbReference type="NCBIfam" id="TIGR01879">
    <property type="entry name" value="hydantase"/>
    <property type="match status" value="1"/>
</dbReference>
<evidence type="ECO:0000256" key="2">
    <source>
        <dbReference type="ARBA" id="ARBA00022801"/>
    </source>
</evidence>
<dbReference type="GO" id="GO:0047652">
    <property type="term" value="F:allantoate deiminase activity"/>
    <property type="evidence" value="ECO:0007669"/>
    <property type="project" value="UniProtKB-EC"/>
</dbReference>
<dbReference type="SUPFAM" id="SSF55031">
    <property type="entry name" value="Bacterial exopeptidase dimerisation domain"/>
    <property type="match status" value="1"/>
</dbReference>
<dbReference type="InterPro" id="IPR017591">
    <property type="entry name" value="Allantoate_amidohydrolase"/>
</dbReference>